<feature type="domain" description="Cyclic-phosphate processing Receiver" evidence="1">
    <location>
        <begin position="4"/>
        <end position="73"/>
    </location>
</feature>
<name>A0ABT7EDP6_9FIRM</name>
<dbReference type="InterPro" id="IPR046909">
    <property type="entry name" value="cREC_REC"/>
</dbReference>
<keyword evidence="3" id="KW-1185">Reference proteome</keyword>
<sequence>MPRRFYNSKNYDDAVKLLQNNKVGILSLDHDLGEDENGDLLKTGYDLVKYICENNCDIETIYIHTDNAVGRELANTKIKIVELKKKGLSNREIAKH</sequence>
<protein>
    <recommendedName>
        <fullName evidence="1">Cyclic-phosphate processing Receiver domain-containing protein</fullName>
    </recommendedName>
</protein>
<gene>
    <name evidence="2" type="ORF">QOZ84_16090</name>
</gene>
<comment type="caution">
    <text evidence="2">The sequence shown here is derived from an EMBL/GenBank/DDBJ whole genome shotgun (WGS) entry which is preliminary data.</text>
</comment>
<dbReference type="EMBL" id="JASKYM010000016">
    <property type="protein sequence ID" value="MDK2565054.1"/>
    <property type="molecule type" value="Genomic_DNA"/>
</dbReference>
<accession>A0ABT7EDP6</accession>
<proteinExistence type="predicted"/>
<organism evidence="2 3">
    <name type="scientific">Romboutsia sedimentorum</name>
    <dbReference type="NCBI Taxonomy" id="1368474"/>
    <lineage>
        <taxon>Bacteria</taxon>
        <taxon>Bacillati</taxon>
        <taxon>Bacillota</taxon>
        <taxon>Clostridia</taxon>
        <taxon>Peptostreptococcales</taxon>
        <taxon>Peptostreptococcaceae</taxon>
        <taxon>Romboutsia</taxon>
    </lineage>
</organism>
<reference evidence="2 3" key="1">
    <citation type="submission" date="2023-05" db="EMBL/GenBank/DDBJ databases">
        <title>Rombocin, a short stable natural nisin variant, displays selective antimicrobial activity against Listeria monocytogenes and employs dual mode of action to kill target bacterial strains.</title>
        <authorList>
            <person name="Wambui J."/>
            <person name="Stephan R."/>
            <person name="Kuipers O.P."/>
        </authorList>
    </citation>
    <scope>NUCLEOTIDE SEQUENCE [LARGE SCALE GENOMIC DNA]</scope>
    <source>
        <strain evidence="2 3">RC002</strain>
    </source>
</reference>
<dbReference type="RefSeq" id="WP_284133918.1">
    <property type="nucleotide sequence ID" value="NZ_JASKYM010000016.1"/>
</dbReference>
<dbReference type="Pfam" id="PF20274">
    <property type="entry name" value="cREC_REC"/>
    <property type="match status" value="1"/>
</dbReference>
<dbReference type="Proteomes" id="UP001301012">
    <property type="component" value="Unassembled WGS sequence"/>
</dbReference>
<evidence type="ECO:0000313" key="3">
    <source>
        <dbReference type="Proteomes" id="UP001301012"/>
    </source>
</evidence>
<evidence type="ECO:0000313" key="2">
    <source>
        <dbReference type="EMBL" id="MDK2565054.1"/>
    </source>
</evidence>
<evidence type="ECO:0000259" key="1">
    <source>
        <dbReference type="Pfam" id="PF20274"/>
    </source>
</evidence>